<dbReference type="NCBIfam" id="TIGR02523">
    <property type="entry name" value="type_IV_pilV"/>
    <property type="match status" value="1"/>
</dbReference>
<proteinExistence type="predicted"/>
<reference evidence="2 3" key="1">
    <citation type="submission" date="2019-03" db="EMBL/GenBank/DDBJ databases">
        <title>Above-ground endophytic microbial communities from plants in different locations in the United States.</title>
        <authorList>
            <person name="Frank C."/>
        </authorList>
    </citation>
    <scope>NUCLEOTIDE SEQUENCE [LARGE SCALE GENOMIC DNA]</scope>
    <source>
        <strain evidence="2 3">LP_13_YM</strain>
    </source>
</reference>
<evidence type="ECO:0000313" key="2">
    <source>
        <dbReference type="EMBL" id="TCV97515.1"/>
    </source>
</evidence>
<dbReference type="InterPro" id="IPR013362">
    <property type="entry name" value="Pilus_4_PilV"/>
</dbReference>
<accession>A0A4R3YWG6</accession>
<dbReference type="Proteomes" id="UP000295645">
    <property type="component" value="Unassembled WGS sequence"/>
</dbReference>
<keyword evidence="1" id="KW-0472">Membrane</keyword>
<evidence type="ECO:0000256" key="1">
    <source>
        <dbReference type="SAM" id="Phobius"/>
    </source>
</evidence>
<dbReference type="RefSeq" id="WP_132141571.1">
    <property type="nucleotide sequence ID" value="NZ_SMCS01000001.1"/>
</dbReference>
<organism evidence="2 3">
    <name type="scientific">Luteibacter rhizovicinus</name>
    <dbReference type="NCBI Taxonomy" id="242606"/>
    <lineage>
        <taxon>Bacteria</taxon>
        <taxon>Pseudomonadati</taxon>
        <taxon>Pseudomonadota</taxon>
        <taxon>Gammaproteobacteria</taxon>
        <taxon>Lysobacterales</taxon>
        <taxon>Rhodanobacteraceae</taxon>
        <taxon>Luteibacter</taxon>
    </lineage>
</organism>
<gene>
    <name evidence="2" type="ORF">EC912_101530</name>
</gene>
<keyword evidence="1" id="KW-0812">Transmembrane</keyword>
<dbReference type="InterPro" id="IPR012902">
    <property type="entry name" value="N_methyl_site"/>
</dbReference>
<dbReference type="Pfam" id="PF07963">
    <property type="entry name" value="N_methyl"/>
    <property type="match status" value="1"/>
</dbReference>
<keyword evidence="3" id="KW-1185">Reference proteome</keyword>
<sequence>MDNAQNGLSLIEVLVATVVLGLGLAAVLQGFRFATLANRDAMHRTQANFIAADMAGRLRINQGAARAGLYNGSLSSRAIEIPGCAATSPCDENATVGHDRALWIDMLFRQIGNGARANIACHPSQQTCDLSIGWHDVEGRPVELVWATRL</sequence>
<feature type="transmembrane region" description="Helical" evidence="1">
    <location>
        <begin position="13"/>
        <end position="34"/>
    </location>
</feature>
<name>A0A4R3YWG6_9GAMM</name>
<comment type="caution">
    <text evidence="2">The sequence shown here is derived from an EMBL/GenBank/DDBJ whole genome shotgun (WGS) entry which is preliminary data.</text>
</comment>
<dbReference type="OrthoDB" id="5704509at2"/>
<dbReference type="NCBIfam" id="TIGR02532">
    <property type="entry name" value="IV_pilin_GFxxxE"/>
    <property type="match status" value="1"/>
</dbReference>
<protein>
    <submittedName>
        <fullName evidence="2">Type IV pilus modification protein PilV</fullName>
    </submittedName>
</protein>
<dbReference type="EMBL" id="SMCS01000001">
    <property type="protein sequence ID" value="TCV97515.1"/>
    <property type="molecule type" value="Genomic_DNA"/>
</dbReference>
<keyword evidence="1" id="KW-1133">Transmembrane helix</keyword>
<dbReference type="AlphaFoldDB" id="A0A4R3YWG6"/>
<evidence type="ECO:0000313" key="3">
    <source>
        <dbReference type="Proteomes" id="UP000295645"/>
    </source>
</evidence>